<comment type="similarity">
    <text evidence="1">Belongs to the STXBP/unc-18/SEC1 family.</text>
</comment>
<proteinExistence type="inferred from homology"/>
<dbReference type="RefSeq" id="XP_019039856.1">
    <property type="nucleotide sequence ID" value="XM_019185473.1"/>
</dbReference>
<dbReference type="GO" id="GO:0046578">
    <property type="term" value="P:regulation of Ras protein signal transduction"/>
    <property type="evidence" value="ECO:0007669"/>
    <property type="project" value="EnsemblFungi"/>
</dbReference>
<dbReference type="GO" id="GO:0006890">
    <property type="term" value="P:retrograde vesicle-mediated transport, Golgi to endoplasmic reticulum"/>
    <property type="evidence" value="ECO:0007669"/>
    <property type="project" value="EnsemblFungi"/>
</dbReference>
<dbReference type="InterPro" id="IPR036045">
    <property type="entry name" value="Sec1-like_sf"/>
</dbReference>
<keyword evidence="3" id="KW-1185">Reference proteome</keyword>
<dbReference type="OrthoDB" id="10251230at2759"/>
<dbReference type="Pfam" id="PF00995">
    <property type="entry name" value="Sec1"/>
    <property type="match status" value="1"/>
</dbReference>
<name>A0A1E3P5A2_WICAA</name>
<dbReference type="EMBL" id="KV454209">
    <property type="protein sequence ID" value="ODQ60649.1"/>
    <property type="molecule type" value="Genomic_DNA"/>
</dbReference>
<evidence type="ECO:0000313" key="2">
    <source>
        <dbReference type="EMBL" id="ODQ60649.1"/>
    </source>
</evidence>
<dbReference type="Gene3D" id="3.90.830.10">
    <property type="entry name" value="Syntaxin Binding Protein 1, Chain A, domain 2"/>
    <property type="match status" value="1"/>
</dbReference>
<dbReference type="Gene3D" id="3.40.50.2060">
    <property type="match status" value="1"/>
</dbReference>
<dbReference type="STRING" id="683960.A0A1E3P5A2"/>
<dbReference type="InterPro" id="IPR001619">
    <property type="entry name" value="Sec1-like"/>
</dbReference>
<dbReference type="GO" id="GO:0000139">
    <property type="term" value="C:Golgi membrane"/>
    <property type="evidence" value="ECO:0007669"/>
    <property type="project" value="EnsemblFungi"/>
</dbReference>
<dbReference type="GO" id="GO:0005783">
    <property type="term" value="C:endoplasmic reticulum"/>
    <property type="evidence" value="ECO:0007669"/>
    <property type="project" value="EnsemblFungi"/>
</dbReference>
<dbReference type="PANTHER" id="PTHR11679">
    <property type="entry name" value="VESICLE PROTEIN SORTING-ASSOCIATED"/>
    <property type="match status" value="1"/>
</dbReference>
<dbReference type="GO" id="GO:0048280">
    <property type="term" value="P:vesicle fusion with Golgi apparatus"/>
    <property type="evidence" value="ECO:0007669"/>
    <property type="project" value="EnsemblFungi"/>
</dbReference>
<dbReference type="Gene3D" id="1.25.40.60">
    <property type="match status" value="1"/>
</dbReference>
<evidence type="ECO:0000256" key="1">
    <source>
        <dbReference type="ARBA" id="ARBA00009884"/>
    </source>
</evidence>
<dbReference type="GeneID" id="30202719"/>
<dbReference type="AlphaFoldDB" id="A0A1E3P5A2"/>
<dbReference type="GO" id="GO:0035543">
    <property type="term" value="P:positive regulation of SNARE complex assembly"/>
    <property type="evidence" value="ECO:0007669"/>
    <property type="project" value="EnsemblFungi"/>
</dbReference>
<organism evidence="2 3">
    <name type="scientific">Wickerhamomyces anomalus (strain ATCC 58044 / CBS 1984 / NCYC 433 / NRRL Y-366-8)</name>
    <name type="common">Yeast</name>
    <name type="synonym">Hansenula anomala</name>
    <dbReference type="NCBI Taxonomy" id="683960"/>
    <lineage>
        <taxon>Eukaryota</taxon>
        <taxon>Fungi</taxon>
        <taxon>Dikarya</taxon>
        <taxon>Ascomycota</taxon>
        <taxon>Saccharomycotina</taxon>
        <taxon>Saccharomycetes</taxon>
        <taxon>Phaffomycetales</taxon>
        <taxon>Wickerhamomycetaceae</taxon>
        <taxon>Wickerhamomyces</taxon>
    </lineage>
</organism>
<evidence type="ECO:0000313" key="3">
    <source>
        <dbReference type="Proteomes" id="UP000094112"/>
    </source>
</evidence>
<dbReference type="Gene3D" id="3.40.50.1910">
    <property type="match status" value="1"/>
</dbReference>
<dbReference type="GO" id="GO:0019905">
    <property type="term" value="F:syntaxin binding"/>
    <property type="evidence" value="ECO:0007669"/>
    <property type="project" value="EnsemblFungi"/>
</dbReference>
<dbReference type="PIRSF" id="PIRSF005715">
    <property type="entry name" value="VPS45_Sec1"/>
    <property type="match status" value="1"/>
</dbReference>
<dbReference type="GO" id="GO:0030134">
    <property type="term" value="C:COPII-coated ER to Golgi transport vesicle"/>
    <property type="evidence" value="ECO:0007669"/>
    <property type="project" value="EnsemblFungi"/>
</dbReference>
<dbReference type="InterPro" id="IPR043154">
    <property type="entry name" value="Sec-1-like_dom1"/>
</dbReference>
<dbReference type="Proteomes" id="UP000094112">
    <property type="component" value="Unassembled WGS sequence"/>
</dbReference>
<dbReference type="InterPro" id="IPR043127">
    <property type="entry name" value="Sec-1-like_dom3a"/>
</dbReference>
<dbReference type="InterPro" id="IPR027482">
    <property type="entry name" value="Sec1-like_dom2"/>
</dbReference>
<reference evidence="2 3" key="1">
    <citation type="journal article" date="2016" name="Proc. Natl. Acad. Sci. U.S.A.">
        <title>Comparative genomics of biotechnologically important yeasts.</title>
        <authorList>
            <person name="Riley R."/>
            <person name="Haridas S."/>
            <person name="Wolfe K.H."/>
            <person name="Lopes M.R."/>
            <person name="Hittinger C.T."/>
            <person name="Goeker M."/>
            <person name="Salamov A.A."/>
            <person name="Wisecaver J.H."/>
            <person name="Long T.M."/>
            <person name="Calvey C.H."/>
            <person name="Aerts A.L."/>
            <person name="Barry K.W."/>
            <person name="Choi C."/>
            <person name="Clum A."/>
            <person name="Coughlan A.Y."/>
            <person name="Deshpande S."/>
            <person name="Douglass A.P."/>
            <person name="Hanson S.J."/>
            <person name="Klenk H.-P."/>
            <person name="LaButti K.M."/>
            <person name="Lapidus A."/>
            <person name="Lindquist E.A."/>
            <person name="Lipzen A.M."/>
            <person name="Meier-Kolthoff J.P."/>
            <person name="Ohm R.A."/>
            <person name="Otillar R.P."/>
            <person name="Pangilinan J.L."/>
            <person name="Peng Y."/>
            <person name="Rokas A."/>
            <person name="Rosa C.A."/>
            <person name="Scheuner C."/>
            <person name="Sibirny A.A."/>
            <person name="Slot J.C."/>
            <person name="Stielow J.B."/>
            <person name="Sun H."/>
            <person name="Kurtzman C.P."/>
            <person name="Blackwell M."/>
            <person name="Grigoriev I.V."/>
            <person name="Jeffries T.W."/>
        </authorList>
    </citation>
    <scope>NUCLEOTIDE SEQUENCE [LARGE SCALE GENOMIC DNA]</scope>
    <source>
        <strain evidence="3">ATCC 58044 / CBS 1984 / NCYC 433 / NRRL Y-366-8</strain>
    </source>
</reference>
<accession>A0A1E3P5A2</accession>
<dbReference type="SUPFAM" id="SSF56815">
    <property type="entry name" value="Sec1/munc18-like (SM) proteins"/>
    <property type="match status" value="1"/>
</dbReference>
<protein>
    <submittedName>
        <fullName evidence="2">Uncharacterized protein</fullName>
    </submittedName>
</protein>
<gene>
    <name evidence="2" type="ORF">WICANDRAFT_83009</name>
</gene>
<sequence length="638" mass="71999">MTSIQGTTLRERQIASLEKMLHLNINSENSDLTSSLNGEEIIWKVLVLDQKSTSIVSSVLRVNDLLRCGITMHTLIHASRSPLPDVPVIYFVEPTKDNISRIAQDIKEDKYSSFYINFTSSLSRDLLEELARSVAPTGKSSKILQVYDQYLNYVVTEPSLFSLEIPHVYSKFSDAKTTEEQINEMAEVVADGLFDSIITMGNIPIIRAQTAGPAQLVAEKLDQKLRDYVISTKFSTNQDFSQRFVLVLLDRNLDLAAMFAHSWIYQCLVADVFKLERNTISLEVEENGKLTKKQYDLDPKDFFWSSNSQLPFPDAVDNADTELKNYKEKAAELTKGGGAQSYNDLDGKKDDTLQQTVNQLPELTARKTIIDMHMNVLLALLNQLKAKGLDSFFEIEQSLSDPKSRARFLEVLNDDGNVNNLEDKLRTFLVMFLTTDLPADFVKQVEESFSKHEEFNIESLKYIRKFKESMRMRDSSIVLNSYTKDTSKSTSQANSSALFSSLSSKLYNLTDGKITEGVGSLISGIKRLLPEKKAMPITNIVETIMDPQSATEERLKVTDDYLYFDPKIIRGSHSKQPKRQPYLESVVFVVGGGNYLEYQNLQEWASLATTQGNNKSVVYGSTQIYSPSAFLKEITLLG</sequence>
<dbReference type="GO" id="GO:0006888">
    <property type="term" value="P:endoplasmic reticulum to Golgi vesicle-mediated transport"/>
    <property type="evidence" value="ECO:0007669"/>
    <property type="project" value="EnsemblFungi"/>
</dbReference>